<comment type="caution">
    <text evidence="5">The sequence shown here is derived from an EMBL/GenBank/DDBJ whole genome shotgun (WGS) entry which is preliminary data.</text>
</comment>
<dbReference type="PANTHER" id="PTHR46066">
    <property type="entry name" value="CHITINASE DOMAIN-CONTAINING PROTEIN 1 FAMILY MEMBER"/>
    <property type="match status" value="1"/>
</dbReference>
<dbReference type="InterPro" id="IPR029070">
    <property type="entry name" value="Chitinase_insertion_sf"/>
</dbReference>
<evidence type="ECO:0000313" key="5">
    <source>
        <dbReference type="EMBL" id="KAL2919717.1"/>
    </source>
</evidence>
<evidence type="ECO:0000256" key="2">
    <source>
        <dbReference type="ARBA" id="ARBA00040976"/>
    </source>
</evidence>
<dbReference type="CDD" id="cd02876">
    <property type="entry name" value="GH18_SI-CLP"/>
    <property type="match status" value="1"/>
</dbReference>
<dbReference type="Gene3D" id="3.20.20.80">
    <property type="entry name" value="Glycosidases"/>
    <property type="match status" value="1"/>
</dbReference>
<name>A0ABR4NJK4_9FUNG</name>
<evidence type="ECO:0000256" key="3">
    <source>
        <dbReference type="SAM" id="SignalP"/>
    </source>
</evidence>
<dbReference type="EMBL" id="JADGIZ020000002">
    <property type="protein sequence ID" value="KAL2919717.1"/>
    <property type="molecule type" value="Genomic_DNA"/>
</dbReference>
<gene>
    <name evidence="5" type="ORF">HK105_200631</name>
</gene>
<feature type="chain" id="PRO_5045597734" description="Chitinase domain-containing protein 1" evidence="3">
    <location>
        <begin position="21"/>
        <end position="386"/>
    </location>
</feature>
<evidence type="ECO:0000313" key="6">
    <source>
        <dbReference type="Proteomes" id="UP001527925"/>
    </source>
</evidence>
<keyword evidence="6" id="KW-1185">Reference proteome</keyword>
<keyword evidence="3" id="KW-0732">Signal</keyword>
<evidence type="ECO:0000256" key="1">
    <source>
        <dbReference type="ARBA" id="ARBA00009336"/>
    </source>
</evidence>
<dbReference type="PROSITE" id="PS51910">
    <property type="entry name" value="GH18_2"/>
    <property type="match status" value="1"/>
</dbReference>
<dbReference type="PANTHER" id="PTHR46066:SF2">
    <property type="entry name" value="CHITINASE DOMAIN-CONTAINING PROTEIN 1"/>
    <property type="match status" value="1"/>
</dbReference>
<dbReference type="InterPro" id="IPR011583">
    <property type="entry name" value="Chitinase_II/V-like_cat"/>
</dbReference>
<comment type="similarity">
    <text evidence="1">Belongs to the glycosyl hydrolase 18 family.</text>
</comment>
<feature type="signal peptide" evidence="3">
    <location>
        <begin position="1"/>
        <end position="20"/>
    </location>
</feature>
<proteinExistence type="inferred from homology"/>
<evidence type="ECO:0000259" key="4">
    <source>
        <dbReference type="PROSITE" id="PS51910"/>
    </source>
</evidence>
<protein>
    <recommendedName>
        <fullName evidence="2">Chitinase domain-containing protein 1</fullName>
    </recommendedName>
</protein>
<reference evidence="5 6" key="1">
    <citation type="submission" date="2023-09" db="EMBL/GenBank/DDBJ databases">
        <title>Pangenome analysis of Batrachochytrium dendrobatidis and related Chytrids.</title>
        <authorList>
            <person name="Yacoub M.N."/>
            <person name="Stajich J.E."/>
            <person name="James T.Y."/>
        </authorList>
    </citation>
    <scope>NUCLEOTIDE SEQUENCE [LARGE SCALE GENOMIC DNA]</scope>
    <source>
        <strain evidence="5 6">JEL0888</strain>
    </source>
</reference>
<dbReference type="SMART" id="SM00636">
    <property type="entry name" value="Glyco_18"/>
    <property type="match status" value="1"/>
</dbReference>
<dbReference type="Pfam" id="PF00704">
    <property type="entry name" value="Glyco_hydro_18"/>
    <property type="match status" value="1"/>
</dbReference>
<dbReference type="Proteomes" id="UP001527925">
    <property type="component" value="Unassembled WGS sequence"/>
</dbReference>
<dbReference type="InterPro" id="IPR001223">
    <property type="entry name" value="Glyco_hydro18_cat"/>
</dbReference>
<dbReference type="Gene3D" id="3.10.50.10">
    <property type="match status" value="1"/>
</dbReference>
<sequence>MGCSLPLALLALALAGSACAQLVAMDPSDPYGRVLGAGSLGSSVFERSLVVADVSAADIAQEHATFAQGLAHHRIFDRTVLAYVTPWNAHGYDVAKTFRGKFTHLAPLWFRFKRQDGRITVEGEHDVDAGWIADVREPSPQGQRALVVPLFQSGLSQDDYAAVLGNPAIAVELVERLVQTVSKHGFDGMVLEMPIPARYVMGIAKKLSASLRSEGKQLIWVIPPRHSYMPYDPFDFGDFANMEPLVDFFSLMTYDFSPYQGAGPNAPLQWIADNVQRICENEDSRHKILMGMNMYGYDYDHTLKRGDAIIGPKIVSVLSSTETHITWDDEAGEHKFQYTDAESHSHTVHYPTLMSIQQRIELANELGVGLSLWEIGQGLDYFYELI</sequence>
<feature type="domain" description="GH18" evidence="4">
    <location>
        <begin position="78"/>
        <end position="386"/>
    </location>
</feature>
<dbReference type="InterPro" id="IPR017853">
    <property type="entry name" value="GH"/>
</dbReference>
<dbReference type="SUPFAM" id="SSF51445">
    <property type="entry name" value="(Trans)glycosidases"/>
    <property type="match status" value="1"/>
</dbReference>
<organism evidence="5 6">
    <name type="scientific">Polyrhizophydium stewartii</name>
    <dbReference type="NCBI Taxonomy" id="2732419"/>
    <lineage>
        <taxon>Eukaryota</taxon>
        <taxon>Fungi</taxon>
        <taxon>Fungi incertae sedis</taxon>
        <taxon>Chytridiomycota</taxon>
        <taxon>Chytridiomycota incertae sedis</taxon>
        <taxon>Chytridiomycetes</taxon>
        <taxon>Rhizophydiales</taxon>
        <taxon>Rhizophydiales incertae sedis</taxon>
        <taxon>Polyrhizophydium</taxon>
    </lineage>
</organism>
<accession>A0ABR4NJK4</accession>